<dbReference type="InterPro" id="IPR022225">
    <property type="entry name" value="Phage_tail_fibre_N"/>
</dbReference>
<dbReference type="RefSeq" id="WP_004578876.1">
    <property type="nucleotide sequence ID" value="NZ_AP028878.1"/>
</dbReference>
<dbReference type="SUPFAM" id="SSF88874">
    <property type="entry name" value="Receptor-binding domain of short tail fibre protein gp12"/>
    <property type="match status" value="1"/>
</dbReference>
<gene>
    <name evidence="3" type="ORF">J057_04491</name>
</gene>
<dbReference type="PATRIC" id="fig|626887.3.peg.884"/>
<dbReference type="EMBL" id="APLQ01000011">
    <property type="protein sequence ID" value="ENO14579.1"/>
    <property type="molecule type" value="Genomic_DNA"/>
</dbReference>
<dbReference type="AlphaFoldDB" id="N6W3A1"/>
<dbReference type="Proteomes" id="UP000013165">
    <property type="component" value="Unassembled WGS sequence"/>
</dbReference>
<sequence length="466" mass="49205">MSAFTKAGRDLIAQKQGAREVLTLDRFVLANIEGLDYTQPVNPDEVLPDAGDIVWQGAVSAQGYVDPEQVVYSLLLGTNVGDFSFNWVGLLADDDTLVAVSYVPPQQKSATSGTATGNNLTRNFLLAFTDAQATTNITVQAETWQIDFNARVDGIDERERMANLAIYGRQRFMNDGFKVLEEAGSYSISAGEGFVAGLHVSLEQALTLDDPGVLPKDIWLDVSLAGDLTGKTIRIVPAFFTAAQSDYVDGVGTPHFLVKIAKIETNGTATDLRQAVDVTTALIDEFLRQPPAEFEPGDIIMHYGDISKIRPGWALCDGTNGTPDLTDRFVVGAGKAYEVGAVGGSADAVVVSHSHGASASTGGYHGHSASTSSAGSHRHLSGKAEANDFASAYGGVSGSSRHRREGLTGSNASTYHYTSTAGGHSHSVSVSGNGSHSHSISVQSAGEDGKGKNLPPYYALAFIMKL</sequence>
<feature type="region of interest" description="Disordered" evidence="1">
    <location>
        <begin position="394"/>
        <end position="448"/>
    </location>
</feature>
<evidence type="ECO:0000313" key="3">
    <source>
        <dbReference type="EMBL" id="ENO14579.1"/>
    </source>
</evidence>
<dbReference type="OrthoDB" id="9810174at2"/>
<proteinExistence type="predicted"/>
<feature type="region of interest" description="Disordered" evidence="1">
    <location>
        <begin position="356"/>
        <end position="381"/>
    </location>
</feature>
<reference evidence="3 4" key="1">
    <citation type="journal article" date="2013" name="Genome Announc.">
        <title>Genome Sequence of the Polycyclic Aromatic Hydrocarbon-Degrading Bacterium Strain Marinobacter nanhaiticus D15-8WT.</title>
        <authorList>
            <person name="Cui Z."/>
            <person name="Gao W."/>
            <person name="Li Q."/>
            <person name="Xu G."/>
            <person name="Zheng L."/>
        </authorList>
    </citation>
    <scope>NUCLEOTIDE SEQUENCE [LARGE SCALE GENOMIC DNA]</scope>
    <source>
        <strain evidence="3 4">D15-8W</strain>
    </source>
</reference>
<evidence type="ECO:0000256" key="1">
    <source>
        <dbReference type="SAM" id="MobiDB-lite"/>
    </source>
</evidence>
<dbReference type="eggNOG" id="COG4675">
    <property type="taxonomic scope" value="Bacteria"/>
</dbReference>
<feature type="compositionally biased region" description="Polar residues" evidence="1">
    <location>
        <begin position="408"/>
        <end position="421"/>
    </location>
</feature>
<accession>N6W3A1</accession>
<keyword evidence="4" id="KW-1185">Reference proteome</keyword>
<evidence type="ECO:0000259" key="2">
    <source>
        <dbReference type="Pfam" id="PF12571"/>
    </source>
</evidence>
<dbReference type="STRING" id="626887.J057_04491"/>
<name>N6W3A1_9GAMM</name>
<feature type="compositionally biased region" description="Low complexity" evidence="1">
    <location>
        <begin position="356"/>
        <end position="375"/>
    </location>
</feature>
<protein>
    <recommendedName>
        <fullName evidence="2">Phage tail fibre protein N-terminal domain-containing protein</fullName>
    </recommendedName>
</protein>
<comment type="caution">
    <text evidence="3">The sequence shown here is derived from an EMBL/GenBank/DDBJ whole genome shotgun (WGS) entry which is preliminary data.</text>
</comment>
<dbReference type="Pfam" id="PF12571">
    <property type="entry name" value="Phage_tail_fib"/>
    <property type="match status" value="1"/>
</dbReference>
<dbReference type="CDD" id="cd22641">
    <property type="entry name" value="C24-like"/>
    <property type="match status" value="1"/>
</dbReference>
<dbReference type="eggNOG" id="COG5301">
    <property type="taxonomic scope" value="Bacteria"/>
</dbReference>
<feature type="domain" description="Phage tail fibre protein N-terminal" evidence="2">
    <location>
        <begin position="2"/>
        <end position="155"/>
    </location>
</feature>
<organism evidence="3 4">
    <name type="scientific">Marinobacter nanhaiticus D15-8W</name>
    <dbReference type="NCBI Taxonomy" id="626887"/>
    <lineage>
        <taxon>Bacteria</taxon>
        <taxon>Pseudomonadati</taxon>
        <taxon>Pseudomonadota</taxon>
        <taxon>Gammaproteobacteria</taxon>
        <taxon>Pseudomonadales</taxon>
        <taxon>Marinobacteraceae</taxon>
        <taxon>Marinobacter</taxon>
    </lineage>
</organism>
<dbReference type="HOGENOM" id="CLU_586357_0_0_6"/>
<evidence type="ECO:0000313" key="4">
    <source>
        <dbReference type="Proteomes" id="UP000013165"/>
    </source>
</evidence>
<feature type="compositionally biased region" description="Low complexity" evidence="1">
    <location>
        <begin position="422"/>
        <end position="442"/>
    </location>
</feature>